<accession>A0A5D5AKI7</accession>
<dbReference type="RefSeq" id="WP_149081843.1">
    <property type="nucleotide sequence ID" value="NZ_VTAW01000015.1"/>
</dbReference>
<name>A0A5D5AKI7_9EURY</name>
<keyword evidence="3" id="KW-1185">Reference proteome</keyword>
<comment type="caution">
    <text evidence="2">The sequence shown here is derived from an EMBL/GenBank/DDBJ whole genome shotgun (WGS) entry which is preliminary data.</text>
</comment>
<evidence type="ECO:0000313" key="2">
    <source>
        <dbReference type="EMBL" id="TYT61694.1"/>
    </source>
</evidence>
<sequence length="304" mass="33165">MHRDYRYTVYVLALTALVTLATVGLAAAGSANTSVPADASLSNADIEVVDHDDALDDEETDDLLELVRDIEALQEHFDGVDALQADVYQAQALDDGKFVAIEDEYDVRLAPSDDDRLPRASLSIDLGERALVIDDTVAPLGDVTTTVEDDGLLTDEEAEQLTETLLDDDDIAYNVQTQLDEPESVEVAVTDRDGDEVGAELTAGENGTTIFATVALEEETVRSHHVEMEFEIDDDNAADSDEEAFAIEIKNGDDDGEHSDEGDETQMTAEEVESVDFDVIERDDDFGGNGEFYIEITDDEENTD</sequence>
<evidence type="ECO:0000313" key="3">
    <source>
        <dbReference type="Proteomes" id="UP000324104"/>
    </source>
</evidence>
<dbReference type="EMBL" id="VTAW01000015">
    <property type="protein sequence ID" value="TYT61694.1"/>
    <property type="molecule type" value="Genomic_DNA"/>
</dbReference>
<feature type="region of interest" description="Disordered" evidence="1">
    <location>
        <begin position="250"/>
        <end position="304"/>
    </location>
</feature>
<proteinExistence type="predicted"/>
<reference evidence="2 3" key="1">
    <citation type="submission" date="2019-08" db="EMBL/GenBank/DDBJ databases">
        <title>Archaea genome.</title>
        <authorList>
            <person name="Kajale S."/>
            <person name="Shouche Y."/>
            <person name="Deshpande N."/>
            <person name="Sharma A."/>
        </authorList>
    </citation>
    <scope>NUCLEOTIDE SEQUENCE [LARGE SCALE GENOMIC DNA]</scope>
    <source>
        <strain evidence="2 3">ESP3B_9</strain>
    </source>
</reference>
<evidence type="ECO:0000256" key="1">
    <source>
        <dbReference type="SAM" id="MobiDB-lite"/>
    </source>
</evidence>
<dbReference type="AlphaFoldDB" id="A0A5D5AKI7"/>
<protein>
    <submittedName>
        <fullName evidence="2">Uncharacterized protein</fullName>
    </submittedName>
</protein>
<dbReference type="Proteomes" id="UP000324104">
    <property type="component" value="Unassembled WGS sequence"/>
</dbReference>
<gene>
    <name evidence="2" type="ORF">FYC77_12570</name>
</gene>
<organism evidence="2 3">
    <name type="scientific">Natrialba swarupiae</name>
    <dbReference type="NCBI Taxonomy" id="2448032"/>
    <lineage>
        <taxon>Archaea</taxon>
        <taxon>Methanobacteriati</taxon>
        <taxon>Methanobacteriota</taxon>
        <taxon>Stenosarchaea group</taxon>
        <taxon>Halobacteria</taxon>
        <taxon>Halobacteriales</taxon>
        <taxon>Natrialbaceae</taxon>
        <taxon>Natrialba</taxon>
    </lineage>
</organism>
<feature type="compositionally biased region" description="Acidic residues" evidence="1">
    <location>
        <begin position="254"/>
        <end position="286"/>
    </location>
</feature>